<dbReference type="PATRIC" id="fig|291169.3.peg.1571"/>
<dbReference type="CDD" id="cd07178">
    <property type="entry name" value="terB_like_YebE"/>
    <property type="match status" value="1"/>
</dbReference>
<dbReference type="InterPro" id="IPR029024">
    <property type="entry name" value="TerB-like"/>
</dbReference>
<dbReference type="AlphaFoldDB" id="A0A1E3GT53"/>
<dbReference type="SUPFAM" id="SSF158682">
    <property type="entry name" value="TerB-like"/>
    <property type="match status" value="1"/>
</dbReference>
<name>A0A1E3GT53_9GAMM</name>
<reference evidence="2 3" key="1">
    <citation type="submission" date="2016-07" db="EMBL/GenBank/DDBJ databases">
        <title>Draft Genome Sequence of Methylophaga muralis Bur 1.</title>
        <authorList>
            <person name="Vasilenko O.V."/>
            <person name="Doronina N.V."/>
            <person name="Shmareva M.N."/>
            <person name="Tarlachkov S.V."/>
            <person name="Mustakhimov I."/>
            <person name="Trotsenko Y.A."/>
        </authorList>
    </citation>
    <scope>NUCLEOTIDE SEQUENCE [LARGE SCALE GENOMIC DNA]</scope>
    <source>
        <strain evidence="2 3">Bur 1</strain>
    </source>
</reference>
<keyword evidence="1" id="KW-0812">Transmembrane</keyword>
<organism evidence="2 3">
    <name type="scientific">Methylophaga muralis</name>
    <dbReference type="NCBI Taxonomy" id="291169"/>
    <lineage>
        <taxon>Bacteria</taxon>
        <taxon>Pseudomonadati</taxon>
        <taxon>Pseudomonadota</taxon>
        <taxon>Gammaproteobacteria</taxon>
        <taxon>Thiotrichales</taxon>
        <taxon>Piscirickettsiaceae</taxon>
        <taxon>Methylophaga</taxon>
    </lineage>
</organism>
<evidence type="ECO:0000313" key="2">
    <source>
        <dbReference type="EMBL" id="ODN66736.1"/>
    </source>
</evidence>
<dbReference type="STRING" id="291169.A9E74_01563"/>
<evidence type="ECO:0000256" key="1">
    <source>
        <dbReference type="SAM" id="Phobius"/>
    </source>
</evidence>
<gene>
    <name evidence="2" type="primary">yebE</name>
    <name evidence="2" type="ORF">A9E74_01563</name>
</gene>
<sequence>MNTRNLMDKLLQSGQQFLDNNKSGIDLGNSKVGQFLTGAGGGALAGTAVGLLLGNKKARKIGGSVFKYGSVAAIGAVAFKAYQNWQQNNLHTAPQSAPKTLDKLPADEAELHSQAILQAMIGAAKADGHIDDHERMLIDQQIAQLTDDPELLQWIDTELKKPVNPAEIAKLATTSEIAAEMYLASLIITDEDSFMEKVYLDELARQLNLDEALRTEIHQAKNSAVS</sequence>
<proteinExistence type="predicted"/>
<dbReference type="EMBL" id="MCRI01000014">
    <property type="protein sequence ID" value="ODN66736.1"/>
    <property type="molecule type" value="Genomic_DNA"/>
</dbReference>
<dbReference type="RefSeq" id="WP_069296027.1">
    <property type="nucleotide sequence ID" value="NZ_MCRI01000014.1"/>
</dbReference>
<keyword evidence="3" id="KW-1185">Reference proteome</keyword>
<keyword evidence="1" id="KW-1133">Transmembrane helix</keyword>
<dbReference type="Gene3D" id="1.10.3680.10">
    <property type="entry name" value="TerB-like"/>
    <property type="match status" value="1"/>
</dbReference>
<dbReference type="Proteomes" id="UP000094379">
    <property type="component" value="Unassembled WGS sequence"/>
</dbReference>
<keyword evidence="1" id="KW-0472">Membrane</keyword>
<evidence type="ECO:0000313" key="3">
    <source>
        <dbReference type="Proteomes" id="UP000094379"/>
    </source>
</evidence>
<accession>A0A1E3GT53</accession>
<comment type="caution">
    <text evidence="2">The sequence shown here is derived from an EMBL/GenBank/DDBJ whole genome shotgun (WGS) entry which is preliminary data.</text>
</comment>
<protein>
    <submittedName>
        <fullName evidence="2">Inner membrane protein YebE</fullName>
    </submittedName>
</protein>
<feature type="transmembrane region" description="Helical" evidence="1">
    <location>
        <begin position="32"/>
        <end position="53"/>
    </location>
</feature>
<dbReference type="Pfam" id="PF04391">
    <property type="entry name" value="DUF533"/>
    <property type="match status" value="1"/>
</dbReference>
<dbReference type="InterPro" id="IPR007486">
    <property type="entry name" value="YebE"/>
</dbReference>